<feature type="domain" description="Heterokaryon incompatibility" evidence="2">
    <location>
        <begin position="618"/>
        <end position="759"/>
    </location>
</feature>
<accession>A0A428PB19</accession>
<feature type="region of interest" description="Disordered" evidence="1">
    <location>
        <begin position="121"/>
        <end position="165"/>
    </location>
</feature>
<sequence>MEFRPPATSIFELLTAKNPEVVHIEPDSKTLTTSPLYYYPKELRPWTEFNFETLEDIFEGALLREARQSNRPLPAYPTLIPEHDCVVTDEPSTTSLIIKWNETIVNWALISIRDEFHPSIWNSKKRKHDKQDAEPPPARRGKRKQPPRRSSQSNRVQKPRKRLSALRPDSGAVYHALSPDEHGSPKTKERFPKEYKPATKWRSEKFFRSGFLNKKGKMKKGMIMKNYCMPIRQAFTYCVTHACRYGCILTCGEAFIFRLTRLGKNGGDSQEALARGLRDDGLLEYVSIPWTNHYQDDPNSYKDLTVNLAMWIVHVLAGNHYWVDWKYCPLTAEEPKVGRLSEATTEPSFEAQESEEESGSSETTAPLGYTPISMKEGEFSVGEDPIHFSFSESHDFTNEHSSRLQVADTRHASSDLCATCSSLPLQAVLEEVTPSANLRIKVADVGTYYQKQPAYPRCPLCRLLCGSRIDCPDLTKKLNNDQGGEELVALSFLRHCYNTIGHETPATCGNDSIMLTLVPSGFYRNDFRLLPSVQQALEQGAKNKGCLVARRNDSREPPAITAQIVSRQFDMLLARSWITYCQHHHKPLCSKTGGEVAGLRLIDYHSLEVMPAPKQAPYVALSYVWGYHQLSKLDLMSDGSTRIDDMASLPITIADAIRVTTELGFRYLWVDVYCIDQDKEIDGDHHMAQMNLIYHNAELTIIAAARNNAEYGLPGVEYRPRSIPHYAKVGNIEIVPTMRHPHAAIQTSKWSKRAWTFQEGILSRRRLAFTDDQMYFECDGMNCHESVTNVPKRNEPWNDLEYCKQIKSSLDELHAPNKLEFDRTLRAGILGWNDKQRFGQPDHTGSHVAFVRFLKMVQVYSAKELWNTCDALRAFDGITSKFEALPDRVDQIWGIPFYRDEEKTLEETFVAGLAWNHTGRAGYDIEKMPQPRFICPTWSWMNWDGEAEYGEYDLYKGGYKSAFKSAVASAVLYTRDGSLLTLSEYRQKLQAGISRSDIPKTVRVHAWILPPSAFAVEGSVLTLFRKPTNLHVSTTDYPYRPSLLDLTQEGTKLTKH</sequence>
<evidence type="ECO:0000259" key="2">
    <source>
        <dbReference type="Pfam" id="PF06985"/>
    </source>
</evidence>
<proteinExistence type="predicted"/>
<feature type="region of interest" description="Disordered" evidence="1">
    <location>
        <begin position="338"/>
        <end position="369"/>
    </location>
</feature>
<comment type="caution">
    <text evidence="3">The sequence shown here is derived from an EMBL/GenBank/DDBJ whole genome shotgun (WGS) entry which is preliminary data.</text>
</comment>
<name>A0A428PB19_9HYPO</name>
<dbReference type="EMBL" id="NKCI01000166">
    <property type="protein sequence ID" value="RSL50250.1"/>
    <property type="molecule type" value="Genomic_DNA"/>
</dbReference>
<dbReference type="InterPro" id="IPR010730">
    <property type="entry name" value="HET"/>
</dbReference>
<organism evidence="3 4">
    <name type="scientific">Fusarium duplospermum</name>
    <dbReference type="NCBI Taxonomy" id="1325734"/>
    <lineage>
        <taxon>Eukaryota</taxon>
        <taxon>Fungi</taxon>
        <taxon>Dikarya</taxon>
        <taxon>Ascomycota</taxon>
        <taxon>Pezizomycotina</taxon>
        <taxon>Sordariomycetes</taxon>
        <taxon>Hypocreomycetidae</taxon>
        <taxon>Hypocreales</taxon>
        <taxon>Nectriaceae</taxon>
        <taxon>Fusarium</taxon>
        <taxon>Fusarium solani species complex</taxon>
    </lineage>
</organism>
<reference evidence="3 4" key="1">
    <citation type="submission" date="2017-06" db="EMBL/GenBank/DDBJ databases">
        <title>Comparative genomic analysis of Ambrosia Fusariam Clade fungi.</title>
        <authorList>
            <person name="Stajich J.E."/>
            <person name="Carrillo J."/>
            <person name="Kijimoto T."/>
            <person name="Eskalen A."/>
            <person name="O'Donnell K."/>
            <person name="Kasson M."/>
        </authorList>
    </citation>
    <scope>NUCLEOTIDE SEQUENCE [LARGE SCALE GENOMIC DNA]</scope>
    <source>
        <strain evidence="3 4">NRRL62584</strain>
    </source>
</reference>
<evidence type="ECO:0000313" key="3">
    <source>
        <dbReference type="EMBL" id="RSL50250.1"/>
    </source>
</evidence>
<evidence type="ECO:0000313" key="4">
    <source>
        <dbReference type="Proteomes" id="UP000288168"/>
    </source>
</evidence>
<dbReference type="AlphaFoldDB" id="A0A428PB19"/>
<evidence type="ECO:0000256" key="1">
    <source>
        <dbReference type="SAM" id="MobiDB-lite"/>
    </source>
</evidence>
<dbReference type="PANTHER" id="PTHR33112">
    <property type="entry name" value="DOMAIN PROTEIN, PUTATIVE-RELATED"/>
    <property type="match status" value="1"/>
</dbReference>
<dbReference type="Pfam" id="PF06985">
    <property type="entry name" value="HET"/>
    <property type="match status" value="1"/>
</dbReference>
<dbReference type="Proteomes" id="UP000288168">
    <property type="component" value="Unassembled WGS sequence"/>
</dbReference>
<dbReference type="OrthoDB" id="5428863at2759"/>
<gene>
    <name evidence="3" type="ORF">CEP54_012018</name>
</gene>
<dbReference type="PANTHER" id="PTHR33112:SF1">
    <property type="entry name" value="HETEROKARYON INCOMPATIBILITY DOMAIN-CONTAINING PROTEIN"/>
    <property type="match status" value="1"/>
</dbReference>
<protein>
    <recommendedName>
        <fullName evidence="2">Heterokaryon incompatibility domain-containing protein</fullName>
    </recommendedName>
</protein>
<keyword evidence="4" id="KW-1185">Reference proteome</keyword>
<dbReference type="STRING" id="1325734.A0A428PB19"/>